<feature type="compositionally biased region" description="Basic and acidic residues" evidence="1">
    <location>
        <begin position="101"/>
        <end position="114"/>
    </location>
</feature>
<feature type="compositionally biased region" description="Basic and acidic residues" evidence="1">
    <location>
        <begin position="134"/>
        <end position="144"/>
    </location>
</feature>
<dbReference type="GeneID" id="92073531"/>
<feature type="region of interest" description="Disordered" evidence="1">
    <location>
        <begin position="1"/>
        <end position="144"/>
    </location>
</feature>
<sequence>MLDTDVPSGNAALPRDDVPAPESPKRKRPLDDQEGSEKKKVKKLSEVPPKRKRAAEEEDTDKASKKSKPTPAEKPKGKKKSTAAATGANTTPLKNGGTKAKKADKDTEKIDKQKVQNAPKLDTSAANSNWRNQNPEEKLGDVKIPERDRALRDLNRIKKAIEKQFRELYKRCYDPYEKAFLDVAKREDRRDPEIVRHLDLIEGLFGRRDNEREDLRRRVLAFKDPQAWDEAKLALRARRWKKAAEEEGEKKQKKEEGAPVDERVQGLVEVLRSIPALEDHVGKCEARVAKDAKRVRADIALEKKGQRNVETRVYEVPVDRFAAKTLKSVKKSIQEQDVKDAKEMLARAEAPDEGPGEEEEEKGEKGSEKTSADGQESDGSAEYIQL</sequence>
<protein>
    <submittedName>
        <fullName evidence="2">Uncharacterized protein</fullName>
    </submittedName>
</protein>
<dbReference type="EMBL" id="JAQQWE010000003">
    <property type="protein sequence ID" value="KAK7959393.1"/>
    <property type="molecule type" value="Genomic_DNA"/>
</dbReference>
<accession>A0ABR1QM96</accession>
<evidence type="ECO:0000313" key="2">
    <source>
        <dbReference type="EMBL" id="KAK7959393.1"/>
    </source>
</evidence>
<feature type="compositionally biased region" description="Low complexity" evidence="1">
    <location>
        <begin position="82"/>
        <end position="98"/>
    </location>
</feature>
<evidence type="ECO:0000256" key="1">
    <source>
        <dbReference type="SAM" id="MobiDB-lite"/>
    </source>
</evidence>
<feature type="compositionally biased region" description="Polar residues" evidence="1">
    <location>
        <begin position="124"/>
        <end position="133"/>
    </location>
</feature>
<feature type="compositionally biased region" description="Basic and acidic residues" evidence="1">
    <location>
        <begin position="362"/>
        <end position="371"/>
    </location>
</feature>
<feature type="compositionally biased region" description="Acidic residues" evidence="1">
    <location>
        <begin position="351"/>
        <end position="361"/>
    </location>
</feature>
<name>A0ABR1QM96_9PEZI</name>
<keyword evidence="3" id="KW-1185">Reference proteome</keyword>
<organism evidence="2 3">
    <name type="scientific">Apiospora aurea</name>
    <dbReference type="NCBI Taxonomy" id="335848"/>
    <lineage>
        <taxon>Eukaryota</taxon>
        <taxon>Fungi</taxon>
        <taxon>Dikarya</taxon>
        <taxon>Ascomycota</taxon>
        <taxon>Pezizomycotina</taxon>
        <taxon>Sordariomycetes</taxon>
        <taxon>Xylariomycetidae</taxon>
        <taxon>Amphisphaeriales</taxon>
        <taxon>Apiosporaceae</taxon>
        <taxon>Apiospora</taxon>
    </lineage>
</organism>
<feature type="compositionally biased region" description="Basic and acidic residues" evidence="1">
    <location>
        <begin position="29"/>
        <end position="49"/>
    </location>
</feature>
<dbReference type="RefSeq" id="XP_066703096.1">
    <property type="nucleotide sequence ID" value="XM_066840469.1"/>
</dbReference>
<comment type="caution">
    <text evidence="2">The sequence shown here is derived from an EMBL/GenBank/DDBJ whole genome shotgun (WGS) entry which is preliminary data.</text>
</comment>
<gene>
    <name evidence="2" type="ORF">PG986_004247</name>
</gene>
<evidence type="ECO:0000313" key="3">
    <source>
        <dbReference type="Proteomes" id="UP001391051"/>
    </source>
</evidence>
<feature type="compositionally biased region" description="Basic and acidic residues" evidence="1">
    <location>
        <begin position="332"/>
        <end position="350"/>
    </location>
</feature>
<proteinExistence type="predicted"/>
<dbReference type="Proteomes" id="UP001391051">
    <property type="component" value="Unassembled WGS sequence"/>
</dbReference>
<feature type="region of interest" description="Disordered" evidence="1">
    <location>
        <begin position="332"/>
        <end position="386"/>
    </location>
</feature>
<reference evidence="2 3" key="1">
    <citation type="submission" date="2023-01" db="EMBL/GenBank/DDBJ databases">
        <title>Analysis of 21 Apiospora genomes using comparative genomics revels a genus with tremendous synthesis potential of carbohydrate active enzymes and secondary metabolites.</title>
        <authorList>
            <person name="Sorensen T."/>
        </authorList>
    </citation>
    <scope>NUCLEOTIDE SEQUENCE [LARGE SCALE GENOMIC DNA]</scope>
    <source>
        <strain evidence="2 3">CBS 24483</strain>
    </source>
</reference>